<protein>
    <recommendedName>
        <fullName evidence="1">Probable queuosine precursor transporter</fullName>
        <shortName evidence="1">Q precursor transporter</shortName>
    </recommendedName>
</protein>
<feature type="transmembrane region" description="Helical" evidence="1">
    <location>
        <begin position="164"/>
        <end position="189"/>
    </location>
</feature>
<keyword evidence="1" id="KW-0812">Transmembrane</keyword>
<dbReference type="RefSeq" id="WP_064284014.1">
    <property type="nucleotide sequence ID" value="NZ_LWCS01000047.1"/>
</dbReference>
<evidence type="ECO:0000313" key="2">
    <source>
        <dbReference type="EMBL" id="OAN33782.1"/>
    </source>
</evidence>
<comment type="function">
    <text evidence="1">Involved in the import of queuosine (Q) precursors, required for Q precursor salvage.</text>
</comment>
<dbReference type="HAMAP" id="MF_02088">
    <property type="entry name" value="Q_prec_transport"/>
    <property type="match status" value="1"/>
</dbReference>
<dbReference type="GO" id="GO:0005886">
    <property type="term" value="C:plasma membrane"/>
    <property type="evidence" value="ECO:0007669"/>
    <property type="project" value="UniProtKB-SubCell"/>
</dbReference>
<dbReference type="AlphaFoldDB" id="A0A178LP93"/>
<gene>
    <name evidence="2" type="ORF">A4X20_27505</name>
</gene>
<dbReference type="PANTHER" id="PTHR34300:SF2">
    <property type="entry name" value="QUEUOSINE PRECURSOR TRANSPORTER-RELATED"/>
    <property type="match status" value="1"/>
</dbReference>
<comment type="caution">
    <text evidence="2">The sequence shown here is derived from an EMBL/GenBank/DDBJ whole genome shotgun (WGS) entry which is preliminary data.</text>
</comment>
<dbReference type="PANTHER" id="PTHR34300">
    <property type="entry name" value="QUEUOSINE PRECURSOR TRANSPORTER-RELATED"/>
    <property type="match status" value="1"/>
</dbReference>
<sequence length="228" mass="24897">MTDPTVDQNVSFARVGSAYYPVLVAVFTALVIISNLTATKGVEFGPIITDGGFIVFPLTYVIGDVLSEVYGFKAARRAIYTGFAMNILAALALWVTIYLPAADFYENQEHFENIAHSYTGLIIAGLAGFIVGQTLNAWSLVLIKERTKEKHLWARLVGSTFVGQLGDTVVFCAIAAGVIGITSFGDFVIYTAQGWLYKTVVEVALLPITYRVIAFIKHREPTYQPVAV</sequence>
<comment type="similarity">
    <text evidence="1">Belongs to the vitamin uptake transporter (VUT/ECF) (TC 2.A.88) family. Q precursor transporter subfamily.</text>
</comment>
<accession>A0A178LP93</accession>
<keyword evidence="1" id="KW-1003">Cell membrane</keyword>
<proteinExistence type="inferred from homology"/>
<feature type="transmembrane region" description="Helical" evidence="1">
    <location>
        <begin position="78"/>
        <end position="101"/>
    </location>
</feature>
<feature type="transmembrane region" description="Helical" evidence="1">
    <location>
        <begin position="121"/>
        <end position="143"/>
    </location>
</feature>
<organism evidence="2 3">
    <name type="scientific">Mycolicibacterium iranicum</name>
    <name type="common">Mycobacterium iranicum</name>
    <dbReference type="NCBI Taxonomy" id="912594"/>
    <lineage>
        <taxon>Bacteria</taxon>
        <taxon>Bacillati</taxon>
        <taxon>Actinomycetota</taxon>
        <taxon>Actinomycetes</taxon>
        <taxon>Mycobacteriales</taxon>
        <taxon>Mycobacteriaceae</taxon>
        <taxon>Mycolicibacterium</taxon>
    </lineage>
</organism>
<feature type="transmembrane region" description="Helical" evidence="1">
    <location>
        <begin position="18"/>
        <end position="38"/>
    </location>
</feature>
<evidence type="ECO:0000256" key="1">
    <source>
        <dbReference type="HAMAP-Rule" id="MF_02088"/>
    </source>
</evidence>
<evidence type="ECO:0000313" key="3">
    <source>
        <dbReference type="Proteomes" id="UP000078396"/>
    </source>
</evidence>
<dbReference type="EMBL" id="LWCS01000047">
    <property type="protein sequence ID" value="OAN33782.1"/>
    <property type="molecule type" value="Genomic_DNA"/>
</dbReference>
<dbReference type="Proteomes" id="UP000078396">
    <property type="component" value="Unassembled WGS sequence"/>
</dbReference>
<dbReference type="InterPro" id="IPR003744">
    <property type="entry name" value="YhhQ"/>
</dbReference>
<dbReference type="NCBIfam" id="TIGR00697">
    <property type="entry name" value="queuosine precursor transporter"/>
    <property type="match status" value="1"/>
</dbReference>
<dbReference type="OrthoDB" id="9805479at2"/>
<name>A0A178LP93_MYCIR</name>
<comment type="subcellular location">
    <subcellularLocation>
        <location evidence="1">Cell membrane</location>
        <topology evidence="1">Multi-pass membrane protein</topology>
    </subcellularLocation>
</comment>
<dbReference type="Pfam" id="PF02592">
    <property type="entry name" value="Vut_1"/>
    <property type="match status" value="1"/>
</dbReference>
<dbReference type="eggNOG" id="COG1738">
    <property type="taxonomic scope" value="Bacteria"/>
</dbReference>
<feature type="transmembrane region" description="Helical" evidence="1">
    <location>
        <begin position="44"/>
        <end position="66"/>
    </location>
</feature>
<keyword evidence="1" id="KW-1133">Transmembrane helix</keyword>
<reference evidence="2 3" key="1">
    <citation type="submission" date="2016-04" db="EMBL/GenBank/DDBJ databases">
        <title>Draft Genome Sequences of Staphylococcus capitis Strain H36, S. capitis Strain H65, S. cohnii Strain H62, S. hominis Strain H69, Mycobacterium iranicum Strain H39, Plantibacter sp. Strain H53, Pseudomonas oryzihabitans Strain H72, and Microbacterium sp. Strain H83, isolated from residential settings.</title>
        <authorList>
            <person name="Lymperopoulou D."/>
            <person name="Adams R.I."/>
            <person name="Lindow S."/>
            <person name="Coil D.A."/>
            <person name="Jospin G."/>
            <person name="Eisen J.A."/>
        </authorList>
    </citation>
    <scope>NUCLEOTIDE SEQUENCE [LARGE SCALE GENOMIC DNA]</scope>
    <source>
        <strain evidence="2 3">H39</strain>
    </source>
</reference>
<dbReference type="GO" id="GO:0022857">
    <property type="term" value="F:transmembrane transporter activity"/>
    <property type="evidence" value="ECO:0007669"/>
    <property type="project" value="UniProtKB-UniRule"/>
</dbReference>
<dbReference type="STRING" id="912594.AWC12_27810"/>
<keyword evidence="1" id="KW-0813">Transport</keyword>
<keyword evidence="1" id="KW-0472">Membrane</keyword>
<feature type="transmembrane region" description="Helical" evidence="1">
    <location>
        <begin position="195"/>
        <end position="213"/>
    </location>
</feature>